<dbReference type="InterPro" id="IPR001087">
    <property type="entry name" value="GDSL"/>
</dbReference>
<evidence type="ECO:0000313" key="9">
    <source>
        <dbReference type="EMBL" id="KAK9011624.1"/>
    </source>
</evidence>
<evidence type="ECO:0000313" key="10">
    <source>
        <dbReference type="Proteomes" id="UP001396334"/>
    </source>
</evidence>
<evidence type="ECO:0000256" key="2">
    <source>
        <dbReference type="ARBA" id="ARBA00008668"/>
    </source>
</evidence>
<evidence type="ECO:0000256" key="6">
    <source>
        <dbReference type="ARBA" id="ARBA00022963"/>
    </source>
</evidence>
<dbReference type="InterPro" id="IPR035669">
    <property type="entry name" value="SGNH_plant_lipase-like"/>
</dbReference>
<dbReference type="PANTHER" id="PTHR45650:SF85">
    <property type="entry name" value="LIPASE_ACYLHYDROLASE SUPERFAMILY PROTEIN, PUTATIVE-RELATED"/>
    <property type="match status" value="1"/>
</dbReference>
<keyword evidence="3" id="KW-0964">Secreted</keyword>
<dbReference type="PANTHER" id="PTHR45650">
    <property type="entry name" value="GDSL-LIKE LIPASE/ACYLHYDROLASE-RELATED"/>
    <property type="match status" value="1"/>
</dbReference>
<comment type="subcellular location">
    <subcellularLocation>
        <location evidence="1">Secreted</location>
    </subcellularLocation>
</comment>
<accession>A0ABR2RFB7</accession>
<feature type="chain" id="PRO_5046147456" description="GDSL esterase/lipase" evidence="8">
    <location>
        <begin position="38"/>
        <end position="386"/>
    </location>
</feature>
<evidence type="ECO:0000256" key="1">
    <source>
        <dbReference type="ARBA" id="ARBA00004613"/>
    </source>
</evidence>
<evidence type="ECO:0000256" key="4">
    <source>
        <dbReference type="ARBA" id="ARBA00022729"/>
    </source>
</evidence>
<sequence length="386" mass="42283">MFLLILLESSSMANILASTKLQPWWLLFVSLLFVSNAEPQVPCYFIFGDSLSDDGNNNDLATTAKVNYSPYGIDFPKGPTGRFTNGRSMQDIIVQLLDFQEFIPPFATSSGQEILKGVDYASGSAGILNETGQVGDRISMNKQLSNHQTIISRIAEMLGECSALMLLSKCIYAVQIGSNDYINNYFLPEYYNTSRLFTPPQYAAYLIRQYSRQIKILYNNGARMLALFGIGSIGCTPNAIALYGTNGSACVEKMISAAQLFNERLVSLVDELNTNLTDAKFTYLYPSGTTSANSLGFTVTNASCCKIESGGGLCIPDSEPCSDRNQYVFWDAFHTSDAWNEVTATEAYGTDSSAQAYPLNIKNMAKLQINSEDICEWGGNSGVTVI</sequence>
<evidence type="ECO:0000256" key="3">
    <source>
        <dbReference type="ARBA" id="ARBA00022525"/>
    </source>
</evidence>
<keyword evidence="4 8" id="KW-0732">Signal</keyword>
<dbReference type="Pfam" id="PF00657">
    <property type="entry name" value="Lipase_GDSL"/>
    <property type="match status" value="1"/>
</dbReference>
<keyword evidence="7" id="KW-0443">Lipid metabolism</keyword>
<comment type="similarity">
    <text evidence="2">Belongs to the 'GDSL' lipolytic enzyme family.</text>
</comment>
<dbReference type="CDD" id="cd01837">
    <property type="entry name" value="SGNH_plant_lipase_like"/>
    <property type="match status" value="1"/>
</dbReference>
<dbReference type="InterPro" id="IPR051238">
    <property type="entry name" value="GDSL_esterase/lipase"/>
</dbReference>
<evidence type="ECO:0000256" key="8">
    <source>
        <dbReference type="SAM" id="SignalP"/>
    </source>
</evidence>
<evidence type="ECO:0000256" key="7">
    <source>
        <dbReference type="ARBA" id="ARBA00023098"/>
    </source>
</evidence>
<evidence type="ECO:0008006" key="11">
    <source>
        <dbReference type="Google" id="ProtNLM"/>
    </source>
</evidence>
<feature type="signal peptide" evidence="8">
    <location>
        <begin position="1"/>
        <end position="37"/>
    </location>
</feature>
<keyword evidence="10" id="KW-1185">Reference proteome</keyword>
<proteinExistence type="inferred from homology"/>
<dbReference type="EMBL" id="JBBPBN010000023">
    <property type="protein sequence ID" value="KAK9011624.1"/>
    <property type="molecule type" value="Genomic_DNA"/>
</dbReference>
<reference evidence="9 10" key="1">
    <citation type="journal article" date="2024" name="G3 (Bethesda)">
        <title>Genome assembly of Hibiscus sabdariffa L. provides insights into metabolisms of medicinal natural products.</title>
        <authorList>
            <person name="Kim T."/>
        </authorList>
    </citation>
    <scope>NUCLEOTIDE SEQUENCE [LARGE SCALE GENOMIC DNA]</scope>
    <source>
        <strain evidence="9">TK-2024</strain>
        <tissue evidence="9">Old leaves</tissue>
    </source>
</reference>
<comment type="caution">
    <text evidence="9">The sequence shown here is derived from an EMBL/GenBank/DDBJ whole genome shotgun (WGS) entry which is preliminary data.</text>
</comment>
<keyword evidence="6" id="KW-0442">Lipid degradation</keyword>
<dbReference type="Gene3D" id="3.40.50.1110">
    <property type="entry name" value="SGNH hydrolase"/>
    <property type="match status" value="1"/>
</dbReference>
<evidence type="ECO:0000256" key="5">
    <source>
        <dbReference type="ARBA" id="ARBA00022801"/>
    </source>
</evidence>
<name>A0ABR2RFB7_9ROSI</name>
<organism evidence="9 10">
    <name type="scientific">Hibiscus sabdariffa</name>
    <name type="common">roselle</name>
    <dbReference type="NCBI Taxonomy" id="183260"/>
    <lineage>
        <taxon>Eukaryota</taxon>
        <taxon>Viridiplantae</taxon>
        <taxon>Streptophyta</taxon>
        <taxon>Embryophyta</taxon>
        <taxon>Tracheophyta</taxon>
        <taxon>Spermatophyta</taxon>
        <taxon>Magnoliopsida</taxon>
        <taxon>eudicotyledons</taxon>
        <taxon>Gunneridae</taxon>
        <taxon>Pentapetalae</taxon>
        <taxon>rosids</taxon>
        <taxon>malvids</taxon>
        <taxon>Malvales</taxon>
        <taxon>Malvaceae</taxon>
        <taxon>Malvoideae</taxon>
        <taxon>Hibiscus</taxon>
    </lineage>
</organism>
<dbReference type="InterPro" id="IPR036514">
    <property type="entry name" value="SGNH_hydro_sf"/>
</dbReference>
<dbReference type="Proteomes" id="UP001396334">
    <property type="component" value="Unassembled WGS sequence"/>
</dbReference>
<protein>
    <recommendedName>
        <fullName evidence="11">GDSL esterase/lipase</fullName>
    </recommendedName>
</protein>
<gene>
    <name evidence="9" type="ORF">V6N11_044470</name>
</gene>
<keyword evidence="5" id="KW-0378">Hydrolase</keyword>